<reference evidence="1 2" key="1">
    <citation type="submission" date="2018-09" db="EMBL/GenBank/DDBJ databases">
        <title>Phylogeny of the Shewanellaceae, and recommendation for two new genera, Pseudoshewanella and Parashewanella.</title>
        <authorList>
            <person name="Wang G."/>
        </authorList>
    </citation>
    <scope>NUCLEOTIDE SEQUENCE [LARGE SCALE GENOMIC DNA]</scope>
    <source>
        <strain evidence="1 2">KCTC 22492</strain>
    </source>
</reference>
<evidence type="ECO:0000313" key="1">
    <source>
        <dbReference type="EMBL" id="RJY19405.1"/>
    </source>
</evidence>
<evidence type="ECO:0000313" key="2">
    <source>
        <dbReference type="Proteomes" id="UP000273022"/>
    </source>
</evidence>
<accession>A0A3A6U5U0</accession>
<name>A0A3A6U5U0_9GAMM</name>
<proteinExistence type="predicted"/>
<protein>
    <submittedName>
        <fullName evidence="1">Uncharacterized protein</fullName>
    </submittedName>
</protein>
<organism evidence="1 2">
    <name type="scientific">Parashewanella spongiae</name>
    <dbReference type="NCBI Taxonomy" id="342950"/>
    <lineage>
        <taxon>Bacteria</taxon>
        <taxon>Pseudomonadati</taxon>
        <taxon>Pseudomonadota</taxon>
        <taxon>Gammaproteobacteria</taxon>
        <taxon>Alteromonadales</taxon>
        <taxon>Shewanellaceae</taxon>
        <taxon>Parashewanella</taxon>
    </lineage>
</organism>
<keyword evidence="2" id="KW-1185">Reference proteome</keyword>
<sequence>MLPQKKLQNITFALAAFISAAYIIGWLLSLAFGLPWIEYMGVINYWAEQEYSDPTYNITTCLMAIALYSVAFYASLLGMGLVSTTVTKILVLPNTPVVFFMIAIVYIYIPDYGLPSNPYAVYHAGLSFVLSIIFLVLPIQSWVEYDGKLWKMPLFHSK</sequence>
<dbReference type="RefSeq" id="WP_121851775.1">
    <property type="nucleotide sequence ID" value="NZ_CP037952.1"/>
</dbReference>
<dbReference type="EMBL" id="QYYH01000003">
    <property type="protein sequence ID" value="RJY19405.1"/>
    <property type="molecule type" value="Genomic_DNA"/>
</dbReference>
<dbReference type="AlphaFoldDB" id="A0A3A6U5U0"/>
<comment type="caution">
    <text evidence="1">The sequence shown here is derived from an EMBL/GenBank/DDBJ whole genome shotgun (WGS) entry which is preliminary data.</text>
</comment>
<dbReference type="Proteomes" id="UP000273022">
    <property type="component" value="Unassembled WGS sequence"/>
</dbReference>
<gene>
    <name evidence="1" type="ORF">D5R81_00875</name>
</gene>